<protein>
    <submittedName>
        <fullName evidence="2">Uncharacterized protein</fullName>
    </submittedName>
</protein>
<feature type="compositionally biased region" description="Low complexity" evidence="1">
    <location>
        <begin position="169"/>
        <end position="181"/>
    </location>
</feature>
<evidence type="ECO:0000313" key="2">
    <source>
        <dbReference type="EMBL" id="KAF1951835.1"/>
    </source>
</evidence>
<feature type="compositionally biased region" description="Polar residues" evidence="1">
    <location>
        <begin position="51"/>
        <end position="60"/>
    </location>
</feature>
<keyword evidence="3" id="KW-1185">Reference proteome</keyword>
<gene>
    <name evidence="2" type="ORF">CC80DRAFT_552908</name>
</gene>
<evidence type="ECO:0000256" key="1">
    <source>
        <dbReference type="SAM" id="MobiDB-lite"/>
    </source>
</evidence>
<feature type="region of interest" description="Disordered" evidence="1">
    <location>
        <begin position="355"/>
        <end position="390"/>
    </location>
</feature>
<accession>A0A6A5TG90</accession>
<feature type="compositionally biased region" description="Low complexity" evidence="1">
    <location>
        <begin position="28"/>
        <end position="39"/>
    </location>
</feature>
<feature type="region of interest" description="Disordered" evidence="1">
    <location>
        <begin position="1"/>
        <end position="101"/>
    </location>
</feature>
<feature type="compositionally biased region" description="Polar residues" evidence="1">
    <location>
        <begin position="193"/>
        <end position="206"/>
    </location>
</feature>
<sequence>MSVNADLAARPPRIPKLTYRNPCPVEDSTPTPSSPQTPTDAAVSGPFAVQRTPTSTTDSAEPSIRPRSFASSSASSLASSNDSASKGSKTSSTKKKKNAMLGFLTMKEPSLAALEQFAKSQSEQLASKSASSANTVGLQYIAAQKLPSNVPKVNSKWDGIPEAVKSARHSTSSTKRTSSSSQRERPTHIHGSALNTSAYSVASNVSRGPPPSFASAVDVSERQHLDPLENPPPNSPSETSLPEMTCFFDDDSAMMSGALPAPETGLKPGPAPMYPWSPPAPPSGVDVGDTSPFPETKTEEPMDEGVDTKADAILKRLRGNQGFLAGEATEVKLPGETDDRDAVPDTHGFLFGFESAEEPRTRSMSSSTSTSSISSSIVLTPSAPSPAQDPQFVDWQARTSPNNFSRPRPFQIASFQPASSVLPTLYEVSIASTETVTEATASTSPRNSIDTVSVIESVAESLTPSEMSASWYRSPKERLGLGSRVSKSAALPWENLPEQGKPKRGRLFFSGKHT</sequence>
<organism evidence="2 3">
    <name type="scientific">Byssothecium circinans</name>
    <dbReference type="NCBI Taxonomy" id="147558"/>
    <lineage>
        <taxon>Eukaryota</taxon>
        <taxon>Fungi</taxon>
        <taxon>Dikarya</taxon>
        <taxon>Ascomycota</taxon>
        <taxon>Pezizomycotina</taxon>
        <taxon>Dothideomycetes</taxon>
        <taxon>Pleosporomycetidae</taxon>
        <taxon>Pleosporales</taxon>
        <taxon>Massarineae</taxon>
        <taxon>Massarinaceae</taxon>
        <taxon>Byssothecium</taxon>
    </lineage>
</organism>
<dbReference type="OrthoDB" id="4117770at2759"/>
<feature type="compositionally biased region" description="Low complexity" evidence="1">
    <location>
        <begin position="68"/>
        <end position="91"/>
    </location>
</feature>
<feature type="compositionally biased region" description="Low complexity" evidence="1">
    <location>
        <begin position="363"/>
        <end position="377"/>
    </location>
</feature>
<dbReference type="EMBL" id="ML977014">
    <property type="protein sequence ID" value="KAF1951835.1"/>
    <property type="molecule type" value="Genomic_DNA"/>
</dbReference>
<name>A0A6A5TG90_9PLEO</name>
<feature type="compositionally biased region" description="Basic residues" evidence="1">
    <location>
        <begin position="502"/>
        <end position="514"/>
    </location>
</feature>
<feature type="compositionally biased region" description="Basic and acidic residues" evidence="1">
    <location>
        <begin position="296"/>
        <end position="307"/>
    </location>
</feature>
<proteinExistence type="predicted"/>
<feature type="region of interest" description="Disordered" evidence="1">
    <location>
        <begin position="493"/>
        <end position="514"/>
    </location>
</feature>
<dbReference type="Proteomes" id="UP000800035">
    <property type="component" value="Unassembled WGS sequence"/>
</dbReference>
<dbReference type="AlphaFoldDB" id="A0A6A5TG90"/>
<feature type="region of interest" description="Disordered" evidence="1">
    <location>
        <begin position="150"/>
        <end position="307"/>
    </location>
</feature>
<feature type="compositionally biased region" description="Pro residues" evidence="1">
    <location>
        <begin position="269"/>
        <end position="282"/>
    </location>
</feature>
<reference evidence="2" key="1">
    <citation type="journal article" date="2020" name="Stud. Mycol.">
        <title>101 Dothideomycetes genomes: a test case for predicting lifestyles and emergence of pathogens.</title>
        <authorList>
            <person name="Haridas S."/>
            <person name="Albert R."/>
            <person name="Binder M."/>
            <person name="Bloem J."/>
            <person name="Labutti K."/>
            <person name="Salamov A."/>
            <person name="Andreopoulos B."/>
            <person name="Baker S."/>
            <person name="Barry K."/>
            <person name="Bills G."/>
            <person name="Bluhm B."/>
            <person name="Cannon C."/>
            <person name="Castanera R."/>
            <person name="Culley D."/>
            <person name="Daum C."/>
            <person name="Ezra D."/>
            <person name="Gonzalez J."/>
            <person name="Henrissat B."/>
            <person name="Kuo A."/>
            <person name="Liang C."/>
            <person name="Lipzen A."/>
            <person name="Lutzoni F."/>
            <person name="Magnuson J."/>
            <person name="Mondo S."/>
            <person name="Nolan M."/>
            <person name="Ohm R."/>
            <person name="Pangilinan J."/>
            <person name="Park H.-J."/>
            <person name="Ramirez L."/>
            <person name="Alfaro M."/>
            <person name="Sun H."/>
            <person name="Tritt A."/>
            <person name="Yoshinaga Y."/>
            <person name="Zwiers L.-H."/>
            <person name="Turgeon B."/>
            <person name="Goodwin S."/>
            <person name="Spatafora J."/>
            <person name="Crous P."/>
            <person name="Grigoriev I."/>
        </authorList>
    </citation>
    <scope>NUCLEOTIDE SEQUENCE</scope>
    <source>
        <strain evidence="2">CBS 675.92</strain>
    </source>
</reference>
<evidence type="ECO:0000313" key="3">
    <source>
        <dbReference type="Proteomes" id="UP000800035"/>
    </source>
</evidence>